<dbReference type="KEGG" id="ela:UCREL1_6133"/>
<feature type="compositionally biased region" description="Polar residues" evidence="1">
    <location>
        <begin position="70"/>
        <end position="89"/>
    </location>
</feature>
<proteinExistence type="predicted"/>
<accession>M7SRK0</accession>
<gene>
    <name evidence="2" type="ORF">UCREL1_6133</name>
</gene>
<feature type="compositionally biased region" description="Polar residues" evidence="1">
    <location>
        <begin position="47"/>
        <end position="57"/>
    </location>
</feature>
<keyword evidence="3" id="KW-1185">Reference proteome</keyword>
<name>M7SRK0_EUTLA</name>
<evidence type="ECO:0000313" key="3">
    <source>
        <dbReference type="Proteomes" id="UP000012174"/>
    </source>
</evidence>
<dbReference type="EMBL" id="KB706576">
    <property type="protein sequence ID" value="EMR66872.1"/>
    <property type="molecule type" value="Genomic_DNA"/>
</dbReference>
<dbReference type="HOGENOM" id="CLU_959871_0_0_1"/>
<reference evidence="3" key="1">
    <citation type="journal article" date="2013" name="Genome Announc.">
        <title>Draft genome sequence of the grapevine dieback fungus Eutypa lata UCR-EL1.</title>
        <authorList>
            <person name="Blanco-Ulate B."/>
            <person name="Rolshausen P.E."/>
            <person name="Cantu D."/>
        </authorList>
    </citation>
    <scope>NUCLEOTIDE SEQUENCE [LARGE SCALE GENOMIC DNA]</scope>
    <source>
        <strain evidence="3">UCR-EL1</strain>
    </source>
</reference>
<dbReference type="Proteomes" id="UP000012174">
    <property type="component" value="Unassembled WGS sequence"/>
</dbReference>
<evidence type="ECO:0000313" key="2">
    <source>
        <dbReference type="EMBL" id="EMR66872.1"/>
    </source>
</evidence>
<organism evidence="2 3">
    <name type="scientific">Eutypa lata (strain UCR-EL1)</name>
    <name type="common">Grapevine dieback disease fungus</name>
    <name type="synonym">Eutypa armeniacae</name>
    <dbReference type="NCBI Taxonomy" id="1287681"/>
    <lineage>
        <taxon>Eukaryota</taxon>
        <taxon>Fungi</taxon>
        <taxon>Dikarya</taxon>
        <taxon>Ascomycota</taxon>
        <taxon>Pezizomycotina</taxon>
        <taxon>Sordariomycetes</taxon>
        <taxon>Xylariomycetidae</taxon>
        <taxon>Xylariales</taxon>
        <taxon>Diatrypaceae</taxon>
        <taxon>Eutypa</taxon>
    </lineage>
</organism>
<protein>
    <recommendedName>
        <fullName evidence="4">Myb-like domain-containing protein</fullName>
    </recommendedName>
</protein>
<feature type="compositionally biased region" description="Low complexity" evidence="1">
    <location>
        <begin position="14"/>
        <end position="35"/>
    </location>
</feature>
<evidence type="ECO:0000256" key="1">
    <source>
        <dbReference type="SAM" id="MobiDB-lite"/>
    </source>
</evidence>
<sequence>MSVLGEPFEADHVSPQSTFRSFSSSTASDAMGSLSLDTMHGHEGVPNDSQMGNSNTWDYPATISPKQLRLNPTPTPASSSESVHTSLLVSDNAELHQPHQRNPFPSKHSKHSSNKSRRELPNKPKKPSREQFATSQGAGPSADRTATRHSQNLPRLKPRPEGSGSTALGVAPNGTLASQGGSKRSEKDEFLIRSRELGLSYREIRERGNFVEAESTLRGRLRNLTKPQEARVHLLKKAVHKLAKGKDLTSAKIPWKEVAQYIYDHGGSYLFGNATCRKRWDDLVVQGKAF</sequence>
<evidence type="ECO:0008006" key="4">
    <source>
        <dbReference type="Google" id="ProtNLM"/>
    </source>
</evidence>
<dbReference type="OrthoDB" id="3439209at2759"/>
<feature type="region of interest" description="Disordered" evidence="1">
    <location>
        <begin position="1"/>
        <end position="188"/>
    </location>
</feature>
<dbReference type="AlphaFoldDB" id="M7SRK0"/>
<dbReference type="eggNOG" id="ENOG502SRZH">
    <property type="taxonomic scope" value="Eukaryota"/>
</dbReference>